<dbReference type="SUPFAM" id="SSF53613">
    <property type="entry name" value="Ribokinase-like"/>
    <property type="match status" value="1"/>
</dbReference>
<evidence type="ECO:0000256" key="2">
    <source>
        <dbReference type="ARBA" id="ARBA00022777"/>
    </source>
</evidence>
<dbReference type="InterPro" id="IPR002173">
    <property type="entry name" value="Carboh/pur_kinase_PfkB_CS"/>
</dbReference>
<dbReference type="PANTHER" id="PTHR46969">
    <property type="entry name" value="BIFUNCTIONAL PROTEIN HLDE"/>
    <property type="match status" value="1"/>
</dbReference>
<dbReference type="EMBL" id="CP000383">
    <property type="protein sequence ID" value="ABG58070.1"/>
    <property type="molecule type" value="Genomic_DNA"/>
</dbReference>
<reference evidence="4 5" key="1">
    <citation type="journal article" date="2007" name="Appl. Environ. Microbiol.">
        <title>Genome sequence of the cellulolytic gliding bacterium Cytophaga hutchinsonii.</title>
        <authorList>
            <person name="Xie G."/>
            <person name="Bruce D.C."/>
            <person name="Challacombe J.F."/>
            <person name="Chertkov O."/>
            <person name="Detter J.C."/>
            <person name="Gilna P."/>
            <person name="Han C.S."/>
            <person name="Lucas S."/>
            <person name="Misra M."/>
            <person name="Myers G.L."/>
            <person name="Richardson P."/>
            <person name="Tapia R."/>
            <person name="Thayer N."/>
            <person name="Thompson L.S."/>
            <person name="Brettin T.S."/>
            <person name="Henrissat B."/>
            <person name="Wilson D.B."/>
            <person name="McBride M.J."/>
        </authorList>
    </citation>
    <scope>NUCLEOTIDE SEQUENCE [LARGE SCALE GENOMIC DNA]</scope>
    <source>
        <strain evidence="5">ATCC 33406 / DSM 1761 / CIP 103989 / NBRC 15051 / NCIMB 9469 / D465</strain>
    </source>
</reference>
<proteinExistence type="predicted"/>
<keyword evidence="2" id="KW-0418">Kinase</keyword>
<name>A0A6N4SP67_CYTH3</name>
<dbReference type="Proteomes" id="UP000001822">
    <property type="component" value="Chromosome"/>
</dbReference>
<dbReference type="GO" id="GO:0033785">
    <property type="term" value="F:heptose 7-phosphate kinase activity"/>
    <property type="evidence" value="ECO:0007669"/>
    <property type="project" value="TreeGrafter"/>
</dbReference>
<evidence type="ECO:0000313" key="5">
    <source>
        <dbReference type="Proteomes" id="UP000001822"/>
    </source>
</evidence>
<dbReference type="GO" id="GO:0016773">
    <property type="term" value="F:phosphotransferase activity, alcohol group as acceptor"/>
    <property type="evidence" value="ECO:0007669"/>
    <property type="project" value="InterPro"/>
</dbReference>
<protein>
    <submittedName>
        <fullName evidence="4">D-alpha,beta-D-heptose 7-phosphate 1-kinase</fullName>
        <ecNumber evidence="4">2.7.1.-</ecNumber>
    </submittedName>
</protein>
<dbReference type="KEGG" id="chu:CHU_0783"/>
<accession>A0A6N4SP67</accession>
<dbReference type="RefSeq" id="WP_011584186.1">
    <property type="nucleotide sequence ID" value="NC_008255.1"/>
</dbReference>
<evidence type="ECO:0000259" key="3">
    <source>
        <dbReference type="Pfam" id="PF00294"/>
    </source>
</evidence>
<dbReference type="InterPro" id="IPR029056">
    <property type="entry name" value="Ribokinase-like"/>
</dbReference>
<evidence type="ECO:0000256" key="1">
    <source>
        <dbReference type="ARBA" id="ARBA00022679"/>
    </source>
</evidence>
<dbReference type="AlphaFoldDB" id="A0A6N4SP67"/>
<dbReference type="OrthoDB" id="9802794at2"/>
<keyword evidence="5" id="KW-1185">Reference proteome</keyword>
<sequence length="338" mass="37336">MLSKTKVIEYHTAEDLFKVFRTFNVLIIGDVMIDSYLWGKVERISPEAPVPILQVEKREIRPGGAANVALNIKSLGATPLLCGLVGDDKDGADFLKILEDNQLPTEGIVSSKDRVTTIKHRIISNAHHMLRVDQEDDRVTNTAELALLKTRIDSLIDKAQVIIFEDYDKGVLSEELIAYVTDKANAQGIPTVVDPKKRNFLQYKNCSLFKPNRKELKEGIKTDANLNDSKQLEQTVEELIRLLTCDSVLITLSEKGVYWTDSSEHLHIPAHHREIADVSGAGDTVISVAALCAAARTKPAILAALSNLSGGLVCEQVGVVPIDKKLLQQEAEKLKIIQ</sequence>
<dbReference type="GO" id="GO:0005829">
    <property type="term" value="C:cytosol"/>
    <property type="evidence" value="ECO:0007669"/>
    <property type="project" value="TreeGrafter"/>
</dbReference>
<keyword evidence="1 4" id="KW-0808">Transferase</keyword>
<dbReference type="PANTHER" id="PTHR46969:SF1">
    <property type="entry name" value="BIFUNCTIONAL PROTEIN HLDE"/>
    <property type="match status" value="1"/>
</dbReference>
<dbReference type="CDD" id="cd01172">
    <property type="entry name" value="RfaE_like"/>
    <property type="match status" value="1"/>
</dbReference>
<dbReference type="InterPro" id="IPR011913">
    <property type="entry name" value="RfaE_dom_I"/>
</dbReference>
<feature type="domain" description="Carbohydrate kinase PfkB" evidence="3">
    <location>
        <begin position="24"/>
        <end position="320"/>
    </location>
</feature>
<dbReference type="GO" id="GO:0033786">
    <property type="term" value="F:heptose-1-phosphate adenylyltransferase activity"/>
    <property type="evidence" value="ECO:0007669"/>
    <property type="project" value="TreeGrafter"/>
</dbReference>
<dbReference type="Gene3D" id="3.40.1190.20">
    <property type="match status" value="1"/>
</dbReference>
<evidence type="ECO:0000313" key="4">
    <source>
        <dbReference type="EMBL" id="ABG58070.1"/>
    </source>
</evidence>
<dbReference type="Pfam" id="PF00294">
    <property type="entry name" value="PfkB"/>
    <property type="match status" value="1"/>
</dbReference>
<dbReference type="PROSITE" id="PS00583">
    <property type="entry name" value="PFKB_KINASES_1"/>
    <property type="match status" value="1"/>
</dbReference>
<gene>
    <name evidence="4" type="primary">rfaE</name>
    <name evidence="4" type="ordered locus">CHU_0783</name>
</gene>
<organism evidence="4 5">
    <name type="scientific">Cytophaga hutchinsonii (strain ATCC 33406 / DSM 1761 / CIP 103989 / NBRC 15051 / NCIMB 9469 / D465)</name>
    <dbReference type="NCBI Taxonomy" id="269798"/>
    <lineage>
        <taxon>Bacteria</taxon>
        <taxon>Pseudomonadati</taxon>
        <taxon>Bacteroidota</taxon>
        <taxon>Cytophagia</taxon>
        <taxon>Cytophagales</taxon>
        <taxon>Cytophagaceae</taxon>
        <taxon>Cytophaga</taxon>
    </lineage>
</organism>
<dbReference type="EC" id="2.7.1.-" evidence="4"/>
<dbReference type="InterPro" id="IPR011611">
    <property type="entry name" value="PfkB_dom"/>
</dbReference>